<evidence type="ECO:0000259" key="2">
    <source>
        <dbReference type="Pfam" id="PF07540"/>
    </source>
</evidence>
<sequence>MSKNNDYNSSDSDSDDFLDDEAFFTKNSKYADFLKDISFEDGSSQKREKKERNEEEENGEKEYEKAPRTTNNVEEEEYLPTFMEDGTMKVSKKQRIQKGEEEEEPMEEEPAKHLTKQERRELKKKERKQKKNQEDDDEALLEEKSEEEEDRELTPEEKAAQKEKHYKDSLTEIAVNCEKILEDPNKGISRHRNEISPLNTVLMLLKDSDSRIQQVAMLSLMKVFNDVLPNYPIHVATKEEKEVQVKKEVRKLRNYEESLMVFYTSYVKTLIATSKSRDESKKREVTLAVKCLCSLLTNHYQFNLADTICKAVIPFTASKDEALCDIVVECLSNVFKGDAQGSITYSIAQQMAAMIRGRDMKVPARTVQVFLALPLREALEEGDEIGVKSKKKKRLSEVDKIMMEGEGPDPAVYKAFQKDTLQEVLLTYFRILKSPDNSKLIHVVLEGLAKFGHLLNSHIIIDLLQILKEIMQSNALSMESTLHCVLASFRLMHIVSSIINIDESLFISKLYEIRFAFVQSHNYKYITDYLECIDV</sequence>
<feature type="compositionally biased region" description="Basic and acidic residues" evidence="1">
    <location>
        <begin position="109"/>
        <end position="124"/>
    </location>
</feature>
<dbReference type="InterPro" id="IPR011501">
    <property type="entry name" value="Noc3_N"/>
</dbReference>
<evidence type="ECO:0000313" key="3">
    <source>
        <dbReference type="EMBL" id="OAO12319.1"/>
    </source>
</evidence>
<feature type="compositionally biased region" description="Acidic residues" evidence="1">
    <location>
        <begin position="134"/>
        <end position="151"/>
    </location>
</feature>
<dbReference type="GO" id="GO:0005730">
    <property type="term" value="C:nucleolus"/>
    <property type="evidence" value="ECO:0007669"/>
    <property type="project" value="TreeGrafter"/>
</dbReference>
<dbReference type="PANTHER" id="PTHR14428">
    <property type="entry name" value="NUCLEOLAR COMPLEX PROTEIN 3"/>
    <property type="match status" value="1"/>
</dbReference>
<accession>A0A196S8K3</accession>
<dbReference type="OrthoDB" id="10263597at2759"/>
<name>A0A196S8K3_BLAHN</name>
<dbReference type="Proteomes" id="UP000078348">
    <property type="component" value="Unassembled WGS sequence"/>
</dbReference>
<dbReference type="AlphaFoldDB" id="A0A196S8K3"/>
<dbReference type="GO" id="GO:0006270">
    <property type="term" value="P:DNA replication initiation"/>
    <property type="evidence" value="ECO:0007669"/>
    <property type="project" value="TreeGrafter"/>
</dbReference>
<organism evidence="3 4">
    <name type="scientific">Blastocystis sp. subtype 1 (strain ATCC 50177 / NandII)</name>
    <dbReference type="NCBI Taxonomy" id="478820"/>
    <lineage>
        <taxon>Eukaryota</taxon>
        <taxon>Sar</taxon>
        <taxon>Stramenopiles</taxon>
        <taxon>Bigyra</taxon>
        <taxon>Opalozoa</taxon>
        <taxon>Opalinata</taxon>
        <taxon>Blastocystidae</taxon>
        <taxon>Blastocystis</taxon>
    </lineage>
</organism>
<gene>
    <name evidence="3" type="ORF">AV274_6041</name>
</gene>
<dbReference type="STRING" id="478820.A0A196S8K3"/>
<dbReference type="GO" id="GO:0003682">
    <property type="term" value="F:chromatin binding"/>
    <property type="evidence" value="ECO:0007669"/>
    <property type="project" value="TreeGrafter"/>
</dbReference>
<evidence type="ECO:0000256" key="1">
    <source>
        <dbReference type="SAM" id="MobiDB-lite"/>
    </source>
</evidence>
<dbReference type="InterPro" id="IPR016024">
    <property type="entry name" value="ARM-type_fold"/>
</dbReference>
<dbReference type="EMBL" id="LXWW01000554">
    <property type="protein sequence ID" value="OAO12319.1"/>
    <property type="molecule type" value="Genomic_DNA"/>
</dbReference>
<reference evidence="3 4" key="1">
    <citation type="submission" date="2016-05" db="EMBL/GenBank/DDBJ databases">
        <title>Nuclear genome of Blastocystis sp. subtype 1 NandII.</title>
        <authorList>
            <person name="Gentekaki E."/>
            <person name="Curtis B."/>
            <person name="Stairs C."/>
            <person name="Eme L."/>
            <person name="Herman E."/>
            <person name="Klimes V."/>
            <person name="Arias M.C."/>
            <person name="Elias M."/>
            <person name="Hilliou F."/>
            <person name="Klute M."/>
            <person name="Malik S.-B."/>
            <person name="Pightling A."/>
            <person name="Rachubinski R."/>
            <person name="Salas D."/>
            <person name="Schlacht A."/>
            <person name="Suga H."/>
            <person name="Archibald J."/>
            <person name="Ball S.G."/>
            <person name="Clark G."/>
            <person name="Dacks J."/>
            <person name="Van Der Giezen M."/>
            <person name="Tsaousis A."/>
            <person name="Roger A."/>
        </authorList>
    </citation>
    <scope>NUCLEOTIDE SEQUENCE [LARGE SCALE GENOMIC DNA]</scope>
    <source>
        <strain evidence="4">ATCC 50177 / NandII</strain>
    </source>
</reference>
<feature type="compositionally biased region" description="Basic and acidic residues" evidence="1">
    <location>
        <begin position="152"/>
        <end position="166"/>
    </location>
</feature>
<dbReference type="Pfam" id="PF07540">
    <property type="entry name" value="NOC3p"/>
    <property type="match status" value="1"/>
</dbReference>
<dbReference type="InterPro" id="IPR016903">
    <property type="entry name" value="Nucleolar_cplx-assoc_3"/>
</dbReference>
<feature type="domain" description="Nucleolar complex-associated protein 3 N-terminal" evidence="2">
    <location>
        <begin position="171"/>
        <end position="266"/>
    </location>
</feature>
<feature type="region of interest" description="Disordered" evidence="1">
    <location>
        <begin position="36"/>
        <end position="166"/>
    </location>
</feature>
<protein>
    <submittedName>
        <fullName evidence="3">Nucleolar complex protein 3</fullName>
    </submittedName>
</protein>
<proteinExistence type="predicted"/>
<comment type="caution">
    <text evidence="3">The sequence shown here is derived from an EMBL/GenBank/DDBJ whole genome shotgun (WGS) entry which is preliminary data.</text>
</comment>
<dbReference type="PANTHER" id="PTHR14428:SF5">
    <property type="entry name" value="NUCLEOLAR COMPLEX PROTEIN 3 HOMOLOG"/>
    <property type="match status" value="1"/>
</dbReference>
<keyword evidence="4" id="KW-1185">Reference proteome</keyword>
<feature type="compositionally biased region" description="Basic and acidic residues" evidence="1">
    <location>
        <begin position="36"/>
        <end position="53"/>
    </location>
</feature>
<dbReference type="SUPFAM" id="SSF48371">
    <property type="entry name" value="ARM repeat"/>
    <property type="match status" value="1"/>
</dbReference>
<evidence type="ECO:0000313" key="4">
    <source>
        <dbReference type="Proteomes" id="UP000078348"/>
    </source>
</evidence>